<dbReference type="PANTHER" id="PTHR42852">
    <property type="entry name" value="THIOL:DISULFIDE INTERCHANGE PROTEIN DSBE"/>
    <property type="match status" value="1"/>
</dbReference>
<evidence type="ECO:0000259" key="6">
    <source>
        <dbReference type="PROSITE" id="PS51352"/>
    </source>
</evidence>
<evidence type="ECO:0000256" key="5">
    <source>
        <dbReference type="SAM" id="SignalP"/>
    </source>
</evidence>
<dbReference type="PROSITE" id="PS51352">
    <property type="entry name" value="THIOREDOXIN_2"/>
    <property type="match status" value="1"/>
</dbReference>
<evidence type="ECO:0000256" key="4">
    <source>
        <dbReference type="ARBA" id="ARBA00023284"/>
    </source>
</evidence>
<reference evidence="7" key="2">
    <citation type="submission" date="2020-09" db="EMBL/GenBank/DDBJ databases">
        <authorList>
            <person name="Sun Q."/>
            <person name="Zhou Y."/>
        </authorList>
    </citation>
    <scope>NUCLEOTIDE SEQUENCE</scope>
    <source>
        <strain evidence="7">CGMCC 1.15958</strain>
    </source>
</reference>
<dbReference type="CDD" id="cd02966">
    <property type="entry name" value="TlpA_like_family"/>
    <property type="match status" value="1"/>
</dbReference>
<evidence type="ECO:0000256" key="2">
    <source>
        <dbReference type="ARBA" id="ARBA00022748"/>
    </source>
</evidence>
<evidence type="ECO:0000256" key="1">
    <source>
        <dbReference type="ARBA" id="ARBA00004196"/>
    </source>
</evidence>
<dbReference type="InterPro" id="IPR036249">
    <property type="entry name" value="Thioredoxin-like_sf"/>
</dbReference>
<dbReference type="PANTHER" id="PTHR42852:SF6">
    <property type="entry name" value="THIOL:DISULFIDE INTERCHANGE PROTEIN DSBE"/>
    <property type="match status" value="1"/>
</dbReference>
<dbReference type="AlphaFoldDB" id="A0A916Z8P6"/>
<evidence type="ECO:0000313" key="7">
    <source>
        <dbReference type="EMBL" id="GGD82012.1"/>
    </source>
</evidence>
<dbReference type="EMBL" id="BMKK01000019">
    <property type="protein sequence ID" value="GGD82012.1"/>
    <property type="molecule type" value="Genomic_DNA"/>
</dbReference>
<gene>
    <name evidence="7" type="ORF">GCM10011514_52640</name>
</gene>
<keyword evidence="5" id="KW-0732">Signal</keyword>
<evidence type="ECO:0000256" key="3">
    <source>
        <dbReference type="ARBA" id="ARBA00023157"/>
    </source>
</evidence>
<feature type="signal peptide" evidence="5">
    <location>
        <begin position="1"/>
        <end position="17"/>
    </location>
</feature>
<protein>
    <recommendedName>
        <fullName evidence="6">Thioredoxin domain-containing protein</fullName>
    </recommendedName>
</protein>
<feature type="chain" id="PRO_5038092041" description="Thioredoxin domain-containing protein" evidence="5">
    <location>
        <begin position="18"/>
        <end position="463"/>
    </location>
</feature>
<comment type="caution">
    <text evidence="7">The sequence shown here is derived from an EMBL/GenBank/DDBJ whole genome shotgun (WGS) entry which is preliminary data.</text>
</comment>
<dbReference type="InterPro" id="IPR050553">
    <property type="entry name" value="Thioredoxin_ResA/DsbE_sf"/>
</dbReference>
<dbReference type="RefSeq" id="WP_188771201.1">
    <property type="nucleotide sequence ID" value="NZ_BMKK01000019.1"/>
</dbReference>
<keyword evidence="4" id="KW-0676">Redox-active center</keyword>
<proteinExistence type="predicted"/>
<dbReference type="Proteomes" id="UP000609064">
    <property type="component" value="Unassembled WGS sequence"/>
</dbReference>
<organism evidence="7 8">
    <name type="scientific">Emticicia aquatilis</name>
    <dbReference type="NCBI Taxonomy" id="1537369"/>
    <lineage>
        <taxon>Bacteria</taxon>
        <taxon>Pseudomonadati</taxon>
        <taxon>Bacteroidota</taxon>
        <taxon>Cytophagia</taxon>
        <taxon>Cytophagales</taxon>
        <taxon>Leadbetterellaceae</taxon>
        <taxon>Emticicia</taxon>
    </lineage>
</organism>
<dbReference type="GO" id="GO:0030313">
    <property type="term" value="C:cell envelope"/>
    <property type="evidence" value="ECO:0007669"/>
    <property type="project" value="UniProtKB-SubCell"/>
</dbReference>
<dbReference type="GO" id="GO:0017004">
    <property type="term" value="P:cytochrome complex assembly"/>
    <property type="evidence" value="ECO:0007669"/>
    <property type="project" value="UniProtKB-KW"/>
</dbReference>
<dbReference type="Pfam" id="PF08534">
    <property type="entry name" value="Redoxin"/>
    <property type="match status" value="1"/>
</dbReference>
<keyword evidence="8" id="KW-1185">Reference proteome</keyword>
<comment type="subcellular location">
    <subcellularLocation>
        <location evidence="1">Cell envelope</location>
    </subcellularLocation>
</comment>
<keyword evidence="3" id="KW-1015">Disulfide bond</keyword>
<accession>A0A916Z8P6</accession>
<evidence type="ECO:0000313" key="8">
    <source>
        <dbReference type="Proteomes" id="UP000609064"/>
    </source>
</evidence>
<dbReference type="InterPro" id="IPR013766">
    <property type="entry name" value="Thioredoxin_domain"/>
</dbReference>
<dbReference type="SUPFAM" id="SSF52833">
    <property type="entry name" value="Thioredoxin-like"/>
    <property type="match status" value="1"/>
</dbReference>
<reference evidence="7" key="1">
    <citation type="journal article" date="2014" name="Int. J. Syst. Evol. Microbiol.">
        <title>Complete genome sequence of Corynebacterium casei LMG S-19264T (=DSM 44701T), isolated from a smear-ripened cheese.</title>
        <authorList>
            <consortium name="US DOE Joint Genome Institute (JGI-PGF)"/>
            <person name="Walter F."/>
            <person name="Albersmeier A."/>
            <person name="Kalinowski J."/>
            <person name="Ruckert C."/>
        </authorList>
    </citation>
    <scope>NUCLEOTIDE SEQUENCE</scope>
    <source>
        <strain evidence="7">CGMCC 1.15958</strain>
    </source>
</reference>
<dbReference type="InterPro" id="IPR013740">
    <property type="entry name" value="Redoxin"/>
</dbReference>
<name>A0A916Z8P6_9BACT</name>
<keyword evidence="2" id="KW-0201">Cytochrome c-type biogenesis</keyword>
<feature type="domain" description="Thioredoxin" evidence="6">
    <location>
        <begin position="321"/>
        <end position="461"/>
    </location>
</feature>
<sequence>MIRFFFLFALLSNFCSAQGVFKLSGEVQNPTERKVLITLYRDWVGDEEEYEIKLNDKNQFSFSTSLNHVAYIDFYYADQGFHYWIIEPEDDISMKFTPKNFWPSLKFTGMGSDKLNYYVKQREKFEEKRDFEKEADALSKAPQEQYFDFLDNEQQAQIEFLEKTPYLSDNFIQSRKADIIGTLQNYKVNFLSGSKYGSWTEEKVKSSLKIEELPDSVQAHSLEYGNMFQNLMDLFVAKSAVRKRKDLTELEEINLIKSSYSRTYFSFQLIERVTAFKLKNMIEAENITPKIQAMVDDFLATATSRDYKNYLSKKVSFSKTLAKGSPAKPFKLKDIDGKEVSLKDFLGKTVYLDFWASWCGPCIYDMKFMEIVKAKFQDEVVFIQISLDSDAEWREAIKMYDVKGINLRADENSTITKNYGVTGIPAYYLIDKKGNFAVSQVSDPSNDEGQELIRQIEEVLQRK</sequence>
<dbReference type="GO" id="GO:0016491">
    <property type="term" value="F:oxidoreductase activity"/>
    <property type="evidence" value="ECO:0007669"/>
    <property type="project" value="InterPro"/>
</dbReference>
<dbReference type="Gene3D" id="3.40.30.10">
    <property type="entry name" value="Glutaredoxin"/>
    <property type="match status" value="1"/>
</dbReference>